<feature type="transmembrane region" description="Helical" evidence="1">
    <location>
        <begin position="12"/>
        <end position="31"/>
    </location>
</feature>
<reference evidence="2 3" key="1">
    <citation type="submission" date="2019-08" db="EMBL/GenBank/DDBJ databases">
        <title>Genome of Luteibaculum oceani JCM 18817.</title>
        <authorList>
            <person name="Bowman J.P."/>
        </authorList>
    </citation>
    <scope>NUCLEOTIDE SEQUENCE [LARGE SCALE GENOMIC DNA]</scope>
    <source>
        <strain evidence="2 3">JCM 18817</strain>
    </source>
</reference>
<protein>
    <recommendedName>
        <fullName evidence="4">DUF2723 domain-containing protein</fullName>
    </recommendedName>
</protein>
<sequence>MIHKERIDLKLIFKVSTYPILLFPSGIWALIKTLYNISSTPCGQLIKILQLPAHNGINYLFYRTRYLNIRRYGLTGTSKYLGGGNVGQARNFHYPKLGFPAYNKWGWLFVAITLFIWLISHFTWYDYSSLSYILLCLFLTTIGTYFYSSIFKLMNYNAGGWCFVPLFIYSLHSDQIYLSVALLILIILGSTTVGFLFSLISGILFLLTFKISFLIIGISGAILLSFHLIPLFIDNGIQSAKSLIQGLGITDKVKYKRKSTKKFGLKEIYETIIFGQFMSCSFVAMQEWNFFLTLGCIHLGLYIINSKFLRFADDQTFFMLGLSVSLPLIITLPFSPLTVFSFWIFVAPTPRIIGFYADKGHPGLLPSVEPFLIALFLKSVEDFIKPIPENQKVLIAFRNPNNRFENIYDGYRIFVEPISYECNRKKVHMIPDWWFINDLNYEGAPEYWGTSPEQIEDNMKELGCQFIIIFETSKTKLDVDRCLDFSGLNLINSLDLRSGNYKIPDHKNYQLDLFKWHLFRRV</sequence>
<dbReference type="EMBL" id="VORB01000004">
    <property type="protein sequence ID" value="TXC81528.1"/>
    <property type="molecule type" value="Genomic_DNA"/>
</dbReference>
<accession>A0A5C6VEH4</accession>
<feature type="transmembrane region" description="Helical" evidence="1">
    <location>
        <begin position="213"/>
        <end position="233"/>
    </location>
</feature>
<feature type="transmembrane region" description="Helical" evidence="1">
    <location>
        <begin position="177"/>
        <end position="206"/>
    </location>
</feature>
<organism evidence="2 3">
    <name type="scientific">Luteibaculum oceani</name>
    <dbReference type="NCBI Taxonomy" id="1294296"/>
    <lineage>
        <taxon>Bacteria</taxon>
        <taxon>Pseudomonadati</taxon>
        <taxon>Bacteroidota</taxon>
        <taxon>Flavobacteriia</taxon>
        <taxon>Flavobacteriales</taxon>
        <taxon>Luteibaculaceae</taxon>
        <taxon>Luteibaculum</taxon>
    </lineage>
</organism>
<gene>
    <name evidence="2" type="ORF">FRX97_05840</name>
</gene>
<name>A0A5C6VEH4_9FLAO</name>
<feature type="transmembrane region" description="Helical" evidence="1">
    <location>
        <begin position="288"/>
        <end position="305"/>
    </location>
</feature>
<comment type="caution">
    <text evidence="2">The sequence shown here is derived from an EMBL/GenBank/DDBJ whole genome shotgun (WGS) entry which is preliminary data.</text>
</comment>
<evidence type="ECO:0000256" key="1">
    <source>
        <dbReference type="SAM" id="Phobius"/>
    </source>
</evidence>
<keyword evidence="3" id="KW-1185">Reference proteome</keyword>
<dbReference type="Proteomes" id="UP000321168">
    <property type="component" value="Unassembled WGS sequence"/>
</dbReference>
<feature type="transmembrane region" description="Helical" evidence="1">
    <location>
        <begin position="130"/>
        <end position="147"/>
    </location>
</feature>
<keyword evidence="1" id="KW-0472">Membrane</keyword>
<evidence type="ECO:0000313" key="2">
    <source>
        <dbReference type="EMBL" id="TXC81528.1"/>
    </source>
</evidence>
<dbReference type="AlphaFoldDB" id="A0A5C6VEH4"/>
<evidence type="ECO:0008006" key="4">
    <source>
        <dbReference type="Google" id="ProtNLM"/>
    </source>
</evidence>
<evidence type="ECO:0000313" key="3">
    <source>
        <dbReference type="Proteomes" id="UP000321168"/>
    </source>
</evidence>
<dbReference type="RefSeq" id="WP_147014257.1">
    <property type="nucleotide sequence ID" value="NZ_VORB01000004.1"/>
</dbReference>
<keyword evidence="1" id="KW-1133">Transmembrane helix</keyword>
<dbReference type="OrthoDB" id="9812295at2"/>
<proteinExistence type="predicted"/>
<keyword evidence="1" id="KW-0812">Transmembrane</keyword>
<feature type="transmembrane region" description="Helical" evidence="1">
    <location>
        <begin position="105"/>
        <end position="124"/>
    </location>
</feature>
<feature type="transmembrane region" description="Helical" evidence="1">
    <location>
        <begin position="317"/>
        <end position="346"/>
    </location>
</feature>